<accession>A0A183J8J8</accession>
<dbReference type="InterPro" id="IPR050649">
    <property type="entry name" value="Paired_Homeobox_TFs"/>
</dbReference>
<evidence type="ECO:0000256" key="1">
    <source>
        <dbReference type="ARBA" id="ARBA00004123"/>
    </source>
</evidence>
<dbReference type="GO" id="GO:0005634">
    <property type="term" value="C:nucleus"/>
    <property type="evidence" value="ECO:0007669"/>
    <property type="project" value="UniProtKB-SubCell"/>
</dbReference>
<gene>
    <name evidence="4" type="ORF">SBAD_LOCUS12196</name>
</gene>
<keyword evidence="2" id="KW-0539">Nucleus</keyword>
<sequence>MHNDLSPDLVYYFSRVFQVWFQNRRAKYRKQEKQLQKAIAPPVLPSHCTSPVLRNMYSTPTIPQRCYQPYSIPHASMPMAMCSRPSPYQPTAPPNYAPPTSHFNMAPSMSNLANPCDPDDWYSKSLSALRMNPSHGFSGPLLHYQT</sequence>
<evidence type="ECO:0000313" key="6">
    <source>
        <dbReference type="WBParaSite" id="SBAD_0001260101-mRNA-1"/>
    </source>
</evidence>
<dbReference type="WBParaSite" id="SBAD_0001260101-mRNA-1">
    <property type="protein sequence ID" value="SBAD_0001260101-mRNA-1"/>
    <property type="gene ID" value="SBAD_0001260101"/>
</dbReference>
<evidence type="ECO:0000256" key="2">
    <source>
        <dbReference type="PROSITE-ProRule" id="PRU00108"/>
    </source>
</evidence>
<protein>
    <submittedName>
        <fullName evidence="6">Homeobox domain-containing protein</fullName>
    </submittedName>
</protein>
<evidence type="ECO:0000259" key="3">
    <source>
        <dbReference type="PROSITE" id="PS50071"/>
    </source>
</evidence>
<feature type="DNA-binding region" description="Homeobox" evidence="2">
    <location>
        <begin position="3"/>
        <end position="32"/>
    </location>
</feature>
<dbReference type="InterPro" id="IPR001356">
    <property type="entry name" value="HD"/>
</dbReference>
<name>A0A183J8J8_9BILA</name>
<dbReference type="PANTHER" id="PTHR24329:SF520">
    <property type="entry name" value="ALX HOMEOBOX PROTEIN 1-LIKE PROTEIN"/>
    <property type="match status" value="1"/>
</dbReference>
<evidence type="ECO:0000313" key="5">
    <source>
        <dbReference type="Proteomes" id="UP000270296"/>
    </source>
</evidence>
<proteinExistence type="predicted"/>
<keyword evidence="5" id="KW-1185">Reference proteome</keyword>
<dbReference type="Proteomes" id="UP000270296">
    <property type="component" value="Unassembled WGS sequence"/>
</dbReference>
<dbReference type="OrthoDB" id="6159439at2759"/>
<keyword evidence="2" id="KW-0371">Homeobox</keyword>
<dbReference type="SUPFAM" id="SSF46689">
    <property type="entry name" value="Homeodomain-like"/>
    <property type="match status" value="1"/>
</dbReference>
<dbReference type="InterPro" id="IPR009057">
    <property type="entry name" value="Homeodomain-like_sf"/>
</dbReference>
<dbReference type="GO" id="GO:0000981">
    <property type="term" value="F:DNA-binding transcription factor activity, RNA polymerase II-specific"/>
    <property type="evidence" value="ECO:0007669"/>
    <property type="project" value="TreeGrafter"/>
</dbReference>
<feature type="domain" description="Homeobox" evidence="3">
    <location>
        <begin position="1"/>
        <end position="31"/>
    </location>
</feature>
<evidence type="ECO:0000313" key="4">
    <source>
        <dbReference type="EMBL" id="VDP46283.1"/>
    </source>
</evidence>
<organism evidence="6">
    <name type="scientific">Soboliphyme baturini</name>
    <dbReference type="NCBI Taxonomy" id="241478"/>
    <lineage>
        <taxon>Eukaryota</taxon>
        <taxon>Metazoa</taxon>
        <taxon>Ecdysozoa</taxon>
        <taxon>Nematoda</taxon>
        <taxon>Enoplea</taxon>
        <taxon>Dorylaimia</taxon>
        <taxon>Dioctophymatida</taxon>
        <taxon>Dioctophymatoidea</taxon>
        <taxon>Soboliphymatidae</taxon>
        <taxon>Soboliphyme</taxon>
    </lineage>
</organism>
<dbReference type="EMBL" id="UZAM01017177">
    <property type="protein sequence ID" value="VDP46283.1"/>
    <property type="molecule type" value="Genomic_DNA"/>
</dbReference>
<dbReference type="AlphaFoldDB" id="A0A183J8J8"/>
<reference evidence="6" key="1">
    <citation type="submission" date="2016-06" db="UniProtKB">
        <authorList>
            <consortium name="WormBaseParasite"/>
        </authorList>
    </citation>
    <scope>IDENTIFICATION</scope>
</reference>
<dbReference type="PANTHER" id="PTHR24329">
    <property type="entry name" value="HOMEOBOX PROTEIN ARISTALESS"/>
    <property type="match status" value="1"/>
</dbReference>
<dbReference type="GO" id="GO:0000977">
    <property type="term" value="F:RNA polymerase II transcription regulatory region sequence-specific DNA binding"/>
    <property type="evidence" value="ECO:0007669"/>
    <property type="project" value="TreeGrafter"/>
</dbReference>
<comment type="subcellular location">
    <subcellularLocation>
        <location evidence="1 2">Nucleus</location>
    </subcellularLocation>
</comment>
<keyword evidence="2" id="KW-0238">DNA-binding</keyword>
<dbReference type="CDD" id="cd00086">
    <property type="entry name" value="homeodomain"/>
    <property type="match status" value="1"/>
</dbReference>
<reference evidence="4 5" key="2">
    <citation type="submission" date="2018-11" db="EMBL/GenBank/DDBJ databases">
        <authorList>
            <consortium name="Pathogen Informatics"/>
        </authorList>
    </citation>
    <scope>NUCLEOTIDE SEQUENCE [LARGE SCALE GENOMIC DNA]</scope>
</reference>
<dbReference type="Gene3D" id="1.10.10.60">
    <property type="entry name" value="Homeodomain-like"/>
    <property type="match status" value="1"/>
</dbReference>
<dbReference type="PROSITE" id="PS50071">
    <property type="entry name" value="HOMEOBOX_2"/>
    <property type="match status" value="1"/>
</dbReference>